<feature type="domain" description="N-(5'phosphoribosyl) anthranilate isomerase (PRAI)" evidence="11">
    <location>
        <begin position="7"/>
        <end position="198"/>
    </location>
</feature>
<evidence type="ECO:0000259" key="11">
    <source>
        <dbReference type="Pfam" id="PF00697"/>
    </source>
</evidence>
<dbReference type="Gene3D" id="3.20.20.70">
    <property type="entry name" value="Aldolase class I"/>
    <property type="match status" value="1"/>
</dbReference>
<dbReference type="RefSeq" id="WP_013810325.1">
    <property type="nucleotide sequence ID" value="NC_015565.1"/>
</dbReference>
<accession>F6B7I1</accession>
<evidence type="ECO:0000256" key="4">
    <source>
        <dbReference type="ARBA" id="ARBA00012572"/>
    </source>
</evidence>
<keyword evidence="13" id="KW-1185">Reference proteome</keyword>
<dbReference type="GO" id="GO:0000162">
    <property type="term" value="P:L-tryptophan biosynthetic process"/>
    <property type="evidence" value="ECO:0007669"/>
    <property type="project" value="UniProtKB-UniRule"/>
</dbReference>
<evidence type="ECO:0000256" key="5">
    <source>
        <dbReference type="ARBA" id="ARBA00022272"/>
    </source>
</evidence>
<dbReference type="HOGENOM" id="CLU_076364_2_0_9"/>
<keyword evidence="7 10" id="KW-0822">Tryptophan biosynthesis</keyword>
<dbReference type="Pfam" id="PF00697">
    <property type="entry name" value="PRAI"/>
    <property type="match status" value="1"/>
</dbReference>
<dbReference type="GO" id="GO:0004640">
    <property type="term" value="F:phosphoribosylanthranilate isomerase activity"/>
    <property type="evidence" value="ECO:0007669"/>
    <property type="project" value="UniProtKB-UniRule"/>
</dbReference>
<keyword evidence="6 10" id="KW-0028">Amino-acid biosynthesis</keyword>
<dbReference type="STRING" id="868595.Desca_1687"/>
<dbReference type="AlphaFoldDB" id="F6B7I1"/>
<gene>
    <name evidence="10" type="primary">trpF</name>
    <name evidence="12" type="ordered locus">Desca_1687</name>
</gene>
<dbReference type="CDD" id="cd00405">
    <property type="entry name" value="PRAI"/>
    <property type="match status" value="1"/>
</dbReference>
<dbReference type="EC" id="5.3.1.24" evidence="4 10"/>
<comment type="pathway">
    <text evidence="2 10">Amino-acid biosynthesis; L-tryptophan biosynthesis; L-tryptophan from chorismate: step 3/5.</text>
</comment>
<evidence type="ECO:0000313" key="13">
    <source>
        <dbReference type="Proteomes" id="UP000009226"/>
    </source>
</evidence>
<dbReference type="InterPro" id="IPR011060">
    <property type="entry name" value="RibuloseP-bd_barrel"/>
</dbReference>
<dbReference type="eggNOG" id="COG0135">
    <property type="taxonomic scope" value="Bacteria"/>
</dbReference>
<name>F6B7I1_DESCC</name>
<dbReference type="UniPathway" id="UPA00035">
    <property type="reaction ID" value="UER00042"/>
</dbReference>
<proteinExistence type="inferred from homology"/>
<evidence type="ECO:0000256" key="10">
    <source>
        <dbReference type="HAMAP-Rule" id="MF_00135"/>
    </source>
</evidence>
<dbReference type="Proteomes" id="UP000009226">
    <property type="component" value="Chromosome"/>
</dbReference>
<dbReference type="InterPro" id="IPR001240">
    <property type="entry name" value="PRAI_dom"/>
</dbReference>
<dbReference type="FunFam" id="3.20.20.70:FF:000075">
    <property type="entry name" value="Tryptophan biosynthesis protein TRP1"/>
    <property type="match status" value="1"/>
</dbReference>
<comment type="similarity">
    <text evidence="3 10">Belongs to the TrpF family.</text>
</comment>
<dbReference type="NCBIfam" id="NF002298">
    <property type="entry name" value="PRK01222.1-4"/>
    <property type="match status" value="1"/>
</dbReference>
<sequence length="210" mass="22730">MSSLRIKICGIRDPRTGYAAALAGADAIGMVLAPSRRQVTPEQAREICQALPPMVTRVGVFVNTPAEEVRQIAHFCGLDIVQLHGQESPDYCRNLGLRCIKALPARDRHTLEQARLYPVSAILVDAFVKGQTGGTGCTFNWHLLDDLDLKLPLILAGGLTPDNVGRAVALVRPFAVDVSSGVEVNGQKDIHLITAFIKRAREVCTYAAGY</sequence>
<comment type="catalytic activity">
    <reaction evidence="1 10">
        <text>N-(5-phospho-beta-D-ribosyl)anthranilate = 1-(2-carboxyphenylamino)-1-deoxy-D-ribulose 5-phosphate</text>
        <dbReference type="Rhea" id="RHEA:21540"/>
        <dbReference type="ChEBI" id="CHEBI:18277"/>
        <dbReference type="ChEBI" id="CHEBI:58613"/>
        <dbReference type="EC" id="5.3.1.24"/>
    </reaction>
</comment>
<evidence type="ECO:0000256" key="8">
    <source>
        <dbReference type="ARBA" id="ARBA00023141"/>
    </source>
</evidence>
<dbReference type="HAMAP" id="MF_00135">
    <property type="entry name" value="PRAI"/>
    <property type="match status" value="1"/>
</dbReference>
<keyword evidence="8 10" id="KW-0057">Aromatic amino acid biosynthesis</keyword>
<protein>
    <recommendedName>
        <fullName evidence="5 10">N-(5'-phosphoribosyl)anthranilate isomerase</fullName>
        <shortName evidence="10">PRAI</shortName>
        <ecNumber evidence="4 10">5.3.1.24</ecNumber>
    </recommendedName>
</protein>
<dbReference type="PANTHER" id="PTHR42894">
    <property type="entry name" value="N-(5'-PHOSPHORIBOSYL)ANTHRANILATE ISOMERASE"/>
    <property type="match status" value="1"/>
</dbReference>
<dbReference type="PANTHER" id="PTHR42894:SF1">
    <property type="entry name" value="N-(5'-PHOSPHORIBOSYL)ANTHRANILATE ISOMERASE"/>
    <property type="match status" value="1"/>
</dbReference>
<dbReference type="KEGG" id="dca:Desca_1687"/>
<keyword evidence="9 10" id="KW-0413">Isomerase</keyword>
<organism evidence="12 13">
    <name type="scientific">Desulfotomaculum nigrificans (strain DSM 14880 / VKM B-2319 / CO-1-SRB)</name>
    <name type="common">Desulfotomaculum carboxydivorans</name>
    <dbReference type="NCBI Taxonomy" id="868595"/>
    <lineage>
        <taxon>Bacteria</taxon>
        <taxon>Bacillati</taxon>
        <taxon>Bacillota</taxon>
        <taxon>Clostridia</taxon>
        <taxon>Eubacteriales</taxon>
        <taxon>Desulfotomaculaceae</taxon>
        <taxon>Desulfotomaculum</taxon>
    </lineage>
</organism>
<dbReference type="SUPFAM" id="SSF51366">
    <property type="entry name" value="Ribulose-phoshate binding barrel"/>
    <property type="match status" value="1"/>
</dbReference>
<evidence type="ECO:0000313" key="12">
    <source>
        <dbReference type="EMBL" id="AEF94535.1"/>
    </source>
</evidence>
<evidence type="ECO:0000256" key="2">
    <source>
        <dbReference type="ARBA" id="ARBA00004664"/>
    </source>
</evidence>
<evidence type="ECO:0000256" key="7">
    <source>
        <dbReference type="ARBA" id="ARBA00022822"/>
    </source>
</evidence>
<evidence type="ECO:0000256" key="1">
    <source>
        <dbReference type="ARBA" id="ARBA00001164"/>
    </source>
</evidence>
<dbReference type="EMBL" id="CP002736">
    <property type="protein sequence ID" value="AEF94535.1"/>
    <property type="molecule type" value="Genomic_DNA"/>
</dbReference>
<reference evidence="12" key="1">
    <citation type="submission" date="2011-05" db="EMBL/GenBank/DDBJ databases">
        <title>Complete sequence of Desulfotomaculum carboxydivorans CO-1-SRB.</title>
        <authorList>
            <consortium name="US DOE Joint Genome Institute"/>
            <person name="Lucas S."/>
            <person name="Han J."/>
            <person name="Lapidus A."/>
            <person name="Cheng J.-F."/>
            <person name="Goodwin L."/>
            <person name="Pitluck S."/>
            <person name="Peters L."/>
            <person name="Mikhailova N."/>
            <person name="Lu M."/>
            <person name="Han C."/>
            <person name="Tapia R."/>
            <person name="Land M."/>
            <person name="Hauser L."/>
            <person name="Kyrpides N."/>
            <person name="Ivanova N."/>
            <person name="Pagani I."/>
            <person name="Stams A."/>
            <person name="Plugge C."/>
            <person name="Muyzer G."/>
            <person name="Kuever J."/>
            <person name="Parshina S."/>
            <person name="Ivanova A."/>
            <person name="Nazina T."/>
            <person name="Woyke T."/>
        </authorList>
    </citation>
    <scope>NUCLEOTIDE SEQUENCE [LARGE SCALE GENOMIC DNA]</scope>
    <source>
        <strain evidence="12">CO-1-SRB</strain>
    </source>
</reference>
<evidence type="ECO:0000256" key="9">
    <source>
        <dbReference type="ARBA" id="ARBA00023235"/>
    </source>
</evidence>
<dbReference type="InterPro" id="IPR044643">
    <property type="entry name" value="TrpF_fam"/>
</dbReference>
<evidence type="ECO:0000256" key="3">
    <source>
        <dbReference type="ARBA" id="ARBA00007571"/>
    </source>
</evidence>
<evidence type="ECO:0000256" key="6">
    <source>
        <dbReference type="ARBA" id="ARBA00022605"/>
    </source>
</evidence>
<dbReference type="InterPro" id="IPR013785">
    <property type="entry name" value="Aldolase_TIM"/>
</dbReference>